<dbReference type="OrthoDB" id="676614at2"/>
<evidence type="ECO:0000313" key="1">
    <source>
        <dbReference type="EMBL" id="EHQ02641.1"/>
    </source>
</evidence>
<name>H2BTM1_GILLR</name>
<accession>H2BTM1</accession>
<evidence type="ECO:0000313" key="2">
    <source>
        <dbReference type="Proteomes" id="UP000003844"/>
    </source>
</evidence>
<reference evidence="2" key="1">
    <citation type="journal article" date="2012" name="Stand. Genomic Sci.">
        <title>Genome sequence of the Antarctic rhodopsins-containing flavobacterium Gillisia limnaea type strain (R-8282(T)).</title>
        <authorList>
            <person name="Riedel T."/>
            <person name="Held B."/>
            <person name="Nolan M."/>
            <person name="Lucas S."/>
            <person name="Lapidus A."/>
            <person name="Tice H."/>
            <person name="Del Rio T.G."/>
            <person name="Cheng J.F."/>
            <person name="Han C."/>
            <person name="Tapia R."/>
            <person name="Goodwin L.A."/>
            <person name="Pitluck S."/>
            <person name="Liolios K."/>
            <person name="Mavromatis K."/>
            <person name="Pagani I."/>
            <person name="Ivanova N."/>
            <person name="Mikhailova N."/>
            <person name="Pati A."/>
            <person name="Chen A."/>
            <person name="Palaniappan K."/>
            <person name="Land M."/>
            <person name="Rohde M."/>
            <person name="Tindall B.J."/>
            <person name="Detter J.C."/>
            <person name="Goker M."/>
            <person name="Bristow J."/>
            <person name="Eisen J.A."/>
            <person name="Markowitz V."/>
            <person name="Hugenholtz P."/>
            <person name="Kyrpides N.C."/>
            <person name="Klenk H.P."/>
            <person name="Woyke T."/>
        </authorList>
    </citation>
    <scope>NUCLEOTIDE SEQUENCE [LARGE SCALE GENOMIC DNA]</scope>
    <source>
        <strain evidence="2">DSM 15749 / LMG 21470 / R-8282</strain>
    </source>
</reference>
<dbReference type="InterPro" id="IPR047690">
    <property type="entry name" value="IPExxxVDY_fam"/>
</dbReference>
<dbReference type="EMBL" id="JH594606">
    <property type="protein sequence ID" value="EHQ02641.1"/>
    <property type="molecule type" value="Genomic_DNA"/>
</dbReference>
<dbReference type="RefSeq" id="WP_006988951.1">
    <property type="nucleotide sequence ID" value="NZ_JH594606.1"/>
</dbReference>
<dbReference type="STRING" id="865937.Gilli_2003"/>
<evidence type="ECO:0008006" key="3">
    <source>
        <dbReference type="Google" id="ProtNLM"/>
    </source>
</evidence>
<dbReference type="HOGENOM" id="CLU_137756_0_0_10"/>
<protein>
    <recommendedName>
        <fullName evidence="3">IPExxxVDY family protein</fullName>
    </recommendedName>
</protein>
<organism evidence="1 2">
    <name type="scientific">Gillisia limnaea (strain DSM 15749 / LMG 21470 / R-8282)</name>
    <dbReference type="NCBI Taxonomy" id="865937"/>
    <lineage>
        <taxon>Bacteria</taxon>
        <taxon>Pseudomonadati</taxon>
        <taxon>Bacteroidota</taxon>
        <taxon>Flavobacteriia</taxon>
        <taxon>Flavobacteriales</taxon>
        <taxon>Flavobacteriaceae</taxon>
        <taxon>Gillisia</taxon>
    </lineage>
</organism>
<dbReference type="eggNOG" id="ENOG5032ZD8">
    <property type="taxonomic scope" value="Bacteria"/>
</dbReference>
<dbReference type="NCBIfam" id="NF033205">
    <property type="entry name" value="IPExxxVDY"/>
    <property type="match status" value="1"/>
</dbReference>
<keyword evidence="2" id="KW-1185">Reference proteome</keyword>
<dbReference type="Proteomes" id="UP000003844">
    <property type="component" value="Unassembled WGS sequence"/>
</dbReference>
<proteinExistence type="predicted"/>
<sequence>MLSHKLILDDDEEDYQLLAIHSSLEEFKMAYLLNKHLEINMRRSRLDLDFNHGSVLANYPLYIFKEPVKYRNYYLIKNKYKGPLKKVLSSGSLFNEDEGTPQLTYLIPEFKEVDFFLKVEEDIEPEQLQKLINRIAFIPNVITIYAVDANQLKSKNNLILE</sequence>
<gene>
    <name evidence="1" type="ORF">Gilli_2003</name>
</gene>
<dbReference type="AlphaFoldDB" id="H2BTM1"/>